<organism evidence="1 2">
    <name type="scientific">Dickeya fangzhongdai</name>
    <dbReference type="NCBI Taxonomy" id="1778540"/>
    <lineage>
        <taxon>Bacteria</taxon>
        <taxon>Pseudomonadati</taxon>
        <taxon>Pseudomonadota</taxon>
        <taxon>Gammaproteobacteria</taxon>
        <taxon>Enterobacterales</taxon>
        <taxon>Pectobacteriaceae</taxon>
        <taxon>Dickeya</taxon>
    </lineage>
</organism>
<dbReference type="KEGG" id="dfn:CVE23_09730"/>
<gene>
    <name evidence="1" type="ORF">CVE23_09730</name>
</gene>
<dbReference type="Proteomes" id="UP000231901">
    <property type="component" value="Chromosome"/>
</dbReference>
<evidence type="ECO:0000313" key="1">
    <source>
        <dbReference type="EMBL" id="ATZ94221.1"/>
    </source>
</evidence>
<name>A0A2K8QL35_9GAMM</name>
<keyword evidence="2" id="KW-1185">Reference proteome</keyword>
<protein>
    <submittedName>
        <fullName evidence="1">Uncharacterized protein</fullName>
    </submittedName>
</protein>
<dbReference type="EMBL" id="CP025003">
    <property type="protein sequence ID" value="ATZ94221.1"/>
    <property type="molecule type" value="Genomic_DNA"/>
</dbReference>
<evidence type="ECO:0000313" key="2">
    <source>
        <dbReference type="Proteomes" id="UP000231901"/>
    </source>
</evidence>
<reference evidence="2" key="1">
    <citation type="journal article" date="2018" name="Genome Announc.">
        <title>Complete genome sequence of a Dickeya fangzhongdai type strain causing bleeding canker of pear tree trunks.</title>
        <authorList>
            <person name="Zhao Y."/>
            <person name="Tian Y."/>
            <person name="Li X."/>
            <person name="Hu B."/>
        </authorList>
    </citation>
    <scope>NUCLEOTIDE SEQUENCE [LARGE SCALE GENOMIC DNA]</scope>
    <source>
        <strain evidence="2">DSM 101947</strain>
    </source>
</reference>
<accession>A0A2K8QL35</accession>
<dbReference type="AlphaFoldDB" id="A0A2K8QL35"/>
<sequence>MTSYGRHRRSELTDLLPVIPAIFQLRMCWSRSLTPVSYPCRRPGSRWVAACARLELFRVNSSMHPCAIAFAALRMRHYSNQTHTIWIS</sequence>
<proteinExistence type="predicted"/>